<sequence length="499" mass="51864">MKFTFNPSPNYRTSQSTSGIMKDLTECLLAVLVFAVIYYCGAYGASYGLRIVLLTACSVIAALCTDAVYFKATKQDIRQGILTSYSWVTALILTLISRVSVSYYGMIVCTVIAVFFGKLVFGGFGQNIFNPAAFGEAVIMANFAGSYSEDFVTSATPTTVAKASGWVGEFASQYGGFGNMFLGQYASTIGSTSALLILLCCVFLIWRKDIDWQVPVTYIVTVFVESLIVGAITGSGAQAAVYNVLAGGVMFGAVFMATDPVTSPVSMPGRVVFAFGAASLAMIIRWKSNFADGVLFGILLMNMLTPAIDKLFDGNQIKDAAKFRKNVLITCVCFFAVTLGVGASLKTSAEEEDSTAAAPAAATEAAASSDSASSGSSSASGIALNGDFADNEASCELTGDNVYHCTAKGFGLINNMGGSYSENEADIEVDPSNNSIVSITVTNFGDTAGVGDAAVSDSALAQYAGKTLDDSVDSVSGATFTSDSIASMASAALKMAAGN</sequence>
<evidence type="ECO:0000256" key="9">
    <source>
        <dbReference type="SAM" id="Phobius"/>
    </source>
</evidence>
<evidence type="ECO:0000313" key="12">
    <source>
        <dbReference type="Proteomes" id="UP000461880"/>
    </source>
</evidence>
<proteinExistence type="predicted"/>
<keyword evidence="8 9" id="KW-0472">Membrane</keyword>
<dbReference type="AlphaFoldDB" id="A0A7X2TFS2"/>
<keyword evidence="3" id="KW-0285">Flavoprotein</keyword>
<dbReference type="EMBL" id="VUMN01000003">
    <property type="protein sequence ID" value="MSS57756.1"/>
    <property type="molecule type" value="Genomic_DNA"/>
</dbReference>
<dbReference type="GO" id="GO:0010181">
    <property type="term" value="F:FMN binding"/>
    <property type="evidence" value="ECO:0007669"/>
    <property type="project" value="InterPro"/>
</dbReference>
<accession>A0A7X2TFS2</accession>
<dbReference type="Proteomes" id="UP000461880">
    <property type="component" value="Unassembled WGS sequence"/>
</dbReference>
<feature type="transmembrane region" description="Helical" evidence="9">
    <location>
        <begin position="212"/>
        <end position="232"/>
    </location>
</feature>
<comment type="caution">
    <text evidence="11">The sequence shown here is derived from an EMBL/GenBank/DDBJ whole genome shotgun (WGS) entry which is preliminary data.</text>
</comment>
<evidence type="ECO:0000256" key="5">
    <source>
        <dbReference type="ARBA" id="ARBA00022692"/>
    </source>
</evidence>
<evidence type="ECO:0000256" key="3">
    <source>
        <dbReference type="ARBA" id="ARBA00022630"/>
    </source>
</evidence>
<keyword evidence="2" id="KW-0597">Phosphoprotein</keyword>
<evidence type="ECO:0000256" key="8">
    <source>
        <dbReference type="ARBA" id="ARBA00023136"/>
    </source>
</evidence>
<dbReference type="InterPro" id="IPR007329">
    <property type="entry name" value="FMN-bd"/>
</dbReference>
<dbReference type="SMART" id="SM00900">
    <property type="entry name" value="FMN_bind"/>
    <property type="match status" value="1"/>
</dbReference>
<dbReference type="Pfam" id="PF03116">
    <property type="entry name" value="NQR2_RnfD_RnfE"/>
    <property type="match status" value="1"/>
</dbReference>
<feature type="transmembrane region" description="Helical" evidence="9">
    <location>
        <begin position="264"/>
        <end position="283"/>
    </location>
</feature>
<feature type="transmembrane region" description="Helical" evidence="9">
    <location>
        <begin position="290"/>
        <end position="307"/>
    </location>
</feature>
<keyword evidence="12" id="KW-1185">Reference proteome</keyword>
<reference evidence="11 12" key="1">
    <citation type="submission" date="2019-08" db="EMBL/GenBank/DDBJ databases">
        <title>In-depth cultivation of the pig gut microbiome towards novel bacterial diversity and tailored functional studies.</title>
        <authorList>
            <person name="Wylensek D."/>
            <person name="Hitch T.C.A."/>
            <person name="Clavel T."/>
        </authorList>
    </citation>
    <scope>NUCLEOTIDE SEQUENCE [LARGE SCALE GENOMIC DNA]</scope>
    <source>
        <strain evidence="11 12">Oil+RF-744-GAM-WT-6</strain>
    </source>
</reference>
<organism evidence="11 12">
    <name type="scientific">Stecheria intestinalis</name>
    <dbReference type="NCBI Taxonomy" id="2606630"/>
    <lineage>
        <taxon>Bacteria</taxon>
        <taxon>Bacillati</taxon>
        <taxon>Bacillota</taxon>
        <taxon>Erysipelotrichia</taxon>
        <taxon>Erysipelotrichales</taxon>
        <taxon>Erysipelotrichaceae</taxon>
        <taxon>Stecheria</taxon>
    </lineage>
</organism>
<keyword evidence="6" id="KW-1278">Translocase</keyword>
<feature type="transmembrane region" description="Helical" evidence="9">
    <location>
        <begin position="51"/>
        <end position="69"/>
    </location>
</feature>
<feature type="domain" description="FMN-binding" evidence="10">
    <location>
        <begin position="419"/>
        <end position="496"/>
    </location>
</feature>
<feature type="transmembrane region" description="Helical" evidence="9">
    <location>
        <begin position="327"/>
        <end position="345"/>
    </location>
</feature>
<evidence type="ECO:0000256" key="7">
    <source>
        <dbReference type="ARBA" id="ARBA00022989"/>
    </source>
</evidence>
<dbReference type="RefSeq" id="WP_154502801.1">
    <property type="nucleotide sequence ID" value="NZ_VUMN01000003.1"/>
</dbReference>
<feature type="transmembrane region" description="Helical" evidence="9">
    <location>
        <begin position="103"/>
        <end position="121"/>
    </location>
</feature>
<protein>
    <submittedName>
        <fullName evidence="11">FMN-binding protein</fullName>
    </submittedName>
</protein>
<dbReference type="PANTHER" id="PTHR30578">
    <property type="entry name" value="ELECTRON TRANSPORT COMPLEX PROTEIN RNFD"/>
    <property type="match status" value="1"/>
</dbReference>
<dbReference type="InterPro" id="IPR004338">
    <property type="entry name" value="NqrB/RnfD"/>
</dbReference>
<feature type="transmembrane region" description="Helical" evidence="9">
    <location>
        <begin position="27"/>
        <end position="45"/>
    </location>
</feature>
<feature type="transmembrane region" description="Helical" evidence="9">
    <location>
        <begin position="185"/>
        <end position="206"/>
    </location>
</feature>
<dbReference type="PANTHER" id="PTHR30578:SF0">
    <property type="entry name" value="ION-TRANSLOCATING OXIDOREDUCTASE COMPLEX SUBUNIT D"/>
    <property type="match status" value="1"/>
</dbReference>
<keyword evidence="7 9" id="KW-1133">Transmembrane helix</keyword>
<evidence type="ECO:0000256" key="6">
    <source>
        <dbReference type="ARBA" id="ARBA00022967"/>
    </source>
</evidence>
<dbReference type="GO" id="GO:0005886">
    <property type="term" value="C:plasma membrane"/>
    <property type="evidence" value="ECO:0007669"/>
    <property type="project" value="TreeGrafter"/>
</dbReference>
<evidence type="ECO:0000256" key="2">
    <source>
        <dbReference type="ARBA" id="ARBA00022553"/>
    </source>
</evidence>
<evidence type="ECO:0000259" key="10">
    <source>
        <dbReference type="SMART" id="SM00900"/>
    </source>
</evidence>
<keyword evidence="5 9" id="KW-0812">Transmembrane</keyword>
<keyword evidence="4" id="KW-0288">FMN</keyword>
<evidence type="ECO:0000313" key="11">
    <source>
        <dbReference type="EMBL" id="MSS57756.1"/>
    </source>
</evidence>
<dbReference type="Pfam" id="PF04205">
    <property type="entry name" value="FMN_bind"/>
    <property type="match status" value="1"/>
</dbReference>
<dbReference type="GO" id="GO:0055085">
    <property type="term" value="P:transmembrane transport"/>
    <property type="evidence" value="ECO:0007669"/>
    <property type="project" value="InterPro"/>
</dbReference>
<gene>
    <name evidence="11" type="ORF">FYJ51_02400</name>
</gene>
<feature type="transmembrane region" description="Helical" evidence="9">
    <location>
        <begin position="81"/>
        <end position="97"/>
    </location>
</feature>
<name>A0A7X2TFS2_9FIRM</name>
<keyword evidence="1" id="KW-0813">Transport</keyword>
<evidence type="ECO:0000256" key="4">
    <source>
        <dbReference type="ARBA" id="ARBA00022643"/>
    </source>
</evidence>
<evidence type="ECO:0000256" key="1">
    <source>
        <dbReference type="ARBA" id="ARBA00022448"/>
    </source>
</evidence>